<organism evidence="3 4">
    <name type="scientific">Mycobacterium sherrisii</name>
    <dbReference type="NCBI Taxonomy" id="243061"/>
    <lineage>
        <taxon>Bacteria</taxon>
        <taxon>Bacillati</taxon>
        <taxon>Actinomycetota</taxon>
        <taxon>Actinomycetes</taxon>
        <taxon>Mycobacteriales</taxon>
        <taxon>Mycobacteriaceae</taxon>
        <taxon>Mycobacterium</taxon>
        <taxon>Mycobacterium simiae complex</taxon>
    </lineage>
</organism>
<dbReference type="InterPro" id="IPR038332">
    <property type="entry name" value="PPE_sf"/>
</dbReference>
<dbReference type="Gene3D" id="1.20.1260.20">
    <property type="entry name" value="PPE superfamily"/>
    <property type="match status" value="1"/>
</dbReference>
<comment type="caution">
    <text evidence="3">The sequence shown here is derived from an EMBL/GenBank/DDBJ whole genome shotgun (WGS) entry which is preliminary data.</text>
</comment>
<dbReference type="InterPro" id="IPR000030">
    <property type="entry name" value="PPE_dom"/>
</dbReference>
<evidence type="ECO:0000259" key="2">
    <source>
        <dbReference type="Pfam" id="PF00823"/>
    </source>
</evidence>
<dbReference type="EMBL" id="MIHC01000066">
    <property type="protein sequence ID" value="ODR00427.1"/>
    <property type="molecule type" value="Genomic_DNA"/>
</dbReference>
<dbReference type="GO" id="GO:0052572">
    <property type="term" value="P:response to host immune response"/>
    <property type="evidence" value="ECO:0007669"/>
    <property type="project" value="TreeGrafter"/>
</dbReference>
<keyword evidence="4" id="KW-1185">Reference proteome</keyword>
<sequence length="275" mass="28296">MHSGPGARSFGAAAEAWDRLATQLADMAAGYGAVCSRLGWTAHDAAPIARGLADYTTWLSATAARARQAALCAKVTAHIHDSTFAATVAPDVIATNRRRHRALAVDNPLGQASVAIAEVDADYEQMWAQDAAAMYAYARASAAVAALSPFSSPPSMTDGGEPRPRCWALTAAPDVVATGSQVLATIPAALGALVSAPLTTLDTALSVATAPLSKLSSLSAPRDFAITHLNSLNKTAAMHHAEATVSRAGPTPTWAARGRAVSVGLLSVPQAWHRG</sequence>
<comment type="similarity">
    <text evidence="1">Belongs to the mycobacterial PPE family.</text>
</comment>
<accession>A0A1E3SE60</accession>
<dbReference type="Pfam" id="PF00823">
    <property type="entry name" value="PPE"/>
    <property type="match status" value="1"/>
</dbReference>
<protein>
    <recommendedName>
        <fullName evidence="2">PPE domain-containing protein</fullName>
    </recommendedName>
</protein>
<dbReference type="STRING" id="243061.AWC25_00085"/>
<dbReference type="PANTHER" id="PTHR46766">
    <property type="entry name" value="GLUTAMINE-RICH PROTEIN 2"/>
    <property type="match status" value="1"/>
</dbReference>
<dbReference type="AlphaFoldDB" id="A0A1E3SE60"/>
<gene>
    <name evidence="3" type="ORF">BHQ21_24435</name>
</gene>
<name>A0A1E3SE60_9MYCO</name>
<dbReference type="SUPFAM" id="SSF140459">
    <property type="entry name" value="PE/PPE dimer-like"/>
    <property type="match status" value="1"/>
</dbReference>
<dbReference type="PANTHER" id="PTHR46766:SF1">
    <property type="entry name" value="GLUTAMINE-RICH PROTEIN 2"/>
    <property type="match status" value="1"/>
</dbReference>
<dbReference type="Proteomes" id="UP000094224">
    <property type="component" value="Unassembled WGS sequence"/>
</dbReference>
<evidence type="ECO:0000256" key="1">
    <source>
        <dbReference type="ARBA" id="ARBA00010652"/>
    </source>
</evidence>
<proteinExistence type="inferred from homology"/>
<reference evidence="4" key="1">
    <citation type="submission" date="2016-09" db="EMBL/GenBank/DDBJ databases">
        <authorList>
            <person name="Greninger A.L."/>
            <person name="Jerome K.R."/>
            <person name="Mcnair B."/>
            <person name="Wallis C."/>
            <person name="Fang F."/>
        </authorList>
    </citation>
    <scope>NUCLEOTIDE SEQUENCE [LARGE SCALE GENOMIC DNA]</scope>
    <source>
        <strain evidence="4">BC1_M4</strain>
    </source>
</reference>
<feature type="domain" description="PPE" evidence="2">
    <location>
        <begin position="1"/>
        <end position="147"/>
    </location>
</feature>
<evidence type="ECO:0000313" key="4">
    <source>
        <dbReference type="Proteomes" id="UP000094224"/>
    </source>
</evidence>
<evidence type="ECO:0000313" key="3">
    <source>
        <dbReference type="EMBL" id="ODR00427.1"/>
    </source>
</evidence>